<evidence type="ECO:0000313" key="5">
    <source>
        <dbReference type="Proteomes" id="UP000250299"/>
    </source>
</evidence>
<accession>A0A2Z4RUW0</accession>
<dbReference type="InterPro" id="IPR013573">
    <property type="entry name" value="Tscrpt_reg_YcdC_C"/>
</dbReference>
<evidence type="ECO:0000313" key="4">
    <source>
        <dbReference type="EMBL" id="AWY44525.1"/>
    </source>
</evidence>
<dbReference type="SUPFAM" id="SSF46689">
    <property type="entry name" value="Homeodomain-like"/>
    <property type="match status" value="1"/>
</dbReference>
<dbReference type="SUPFAM" id="SSF48498">
    <property type="entry name" value="Tetracyclin repressor-like, C-terminal domain"/>
    <property type="match status" value="1"/>
</dbReference>
<proteinExistence type="predicted"/>
<protein>
    <submittedName>
        <fullName evidence="4">TetR family transcriptional regulator</fullName>
    </submittedName>
</protein>
<dbReference type="Proteomes" id="UP000250299">
    <property type="component" value="Chromosome"/>
</dbReference>
<dbReference type="Pfam" id="PF00440">
    <property type="entry name" value="TetR_N"/>
    <property type="match status" value="1"/>
</dbReference>
<sequence length="237" mass="26639">MKLSNYEIGDLCSARDHALNKPSIRQRNHHLILKAASEEFSVNGFNATQTRDIAARAGIPKANLYYYFQTKENLYAHVLLSFVEPLLKASAALRDNDDPTEGLHAYIKARIRIIRENPYSSKVFSHELLFGGKHLPDKYKHLLQAEAQRNVEYLSRWIDRGLLAPVDPEHLMLTIWSATRTYTNLGWQMALIRGTAEPDDADYERAAATITRMVLGGVLGGAMPKMESGIKLAAFAI</sequence>
<dbReference type="Gene3D" id="1.10.10.60">
    <property type="entry name" value="Homeodomain-like"/>
    <property type="match status" value="1"/>
</dbReference>
<dbReference type="GO" id="GO:0045892">
    <property type="term" value="P:negative regulation of DNA-templated transcription"/>
    <property type="evidence" value="ECO:0007669"/>
    <property type="project" value="InterPro"/>
</dbReference>
<gene>
    <name evidence="4" type="ORF">DKY63_31705</name>
</gene>
<evidence type="ECO:0000256" key="2">
    <source>
        <dbReference type="PROSITE-ProRule" id="PRU00335"/>
    </source>
</evidence>
<dbReference type="GO" id="GO:0003700">
    <property type="term" value="F:DNA-binding transcription factor activity"/>
    <property type="evidence" value="ECO:0007669"/>
    <property type="project" value="TreeGrafter"/>
</dbReference>
<dbReference type="InterPro" id="IPR001647">
    <property type="entry name" value="HTH_TetR"/>
</dbReference>
<organism evidence="4 5">
    <name type="scientific">Pseudomonas putida</name>
    <name type="common">Arthrobacter siderocapsulatus</name>
    <dbReference type="NCBI Taxonomy" id="303"/>
    <lineage>
        <taxon>Bacteria</taxon>
        <taxon>Pseudomonadati</taxon>
        <taxon>Pseudomonadota</taxon>
        <taxon>Gammaproteobacteria</taxon>
        <taxon>Pseudomonadales</taxon>
        <taxon>Pseudomonadaceae</taxon>
        <taxon>Pseudomonas</taxon>
    </lineage>
</organism>
<feature type="domain" description="HTH tetR-type" evidence="3">
    <location>
        <begin position="26"/>
        <end position="86"/>
    </location>
</feature>
<dbReference type="PANTHER" id="PTHR30055">
    <property type="entry name" value="HTH-TYPE TRANSCRIPTIONAL REGULATOR RUTR"/>
    <property type="match status" value="1"/>
</dbReference>
<evidence type="ECO:0000259" key="3">
    <source>
        <dbReference type="PROSITE" id="PS50977"/>
    </source>
</evidence>
<dbReference type="AlphaFoldDB" id="A0A2Z4RUW0"/>
<dbReference type="OrthoDB" id="6860332at2"/>
<dbReference type="InterPro" id="IPR050109">
    <property type="entry name" value="HTH-type_TetR-like_transc_reg"/>
</dbReference>
<keyword evidence="1 2" id="KW-0238">DNA-binding</keyword>
<dbReference type="InterPro" id="IPR036271">
    <property type="entry name" value="Tet_transcr_reg_TetR-rel_C_sf"/>
</dbReference>
<dbReference type="EMBL" id="CP029693">
    <property type="protein sequence ID" value="AWY44525.1"/>
    <property type="molecule type" value="Genomic_DNA"/>
</dbReference>
<dbReference type="PRINTS" id="PR00455">
    <property type="entry name" value="HTHTETR"/>
</dbReference>
<dbReference type="Pfam" id="PF08362">
    <property type="entry name" value="TetR_C_3"/>
    <property type="match status" value="1"/>
</dbReference>
<dbReference type="PANTHER" id="PTHR30055:SF196">
    <property type="entry name" value="HTH-TYPE TRANSCRIPTIONAL REGULATOR RUTR"/>
    <property type="match status" value="1"/>
</dbReference>
<dbReference type="Gene3D" id="1.10.357.10">
    <property type="entry name" value="Tetracycline Repressor, domain 2"/>
    <property type="match status" value="1"/>
</dbReference>
<feature type="DNA-binding region" description="H-T-H motif" evidence="2">
    <location>
        <begin position="49"/>
        <end position="68"/>
    </location>
</feature>
<dbReference type="PROSITE" id="PS50977">
    <property type="entry name" value="HTH_TETR_2"/>
    <property type="match status" value="1"/>
</dbReference>
<evidence type="ECO:0000256" key="1">
    <source>
        <dbReference type="ARBA" id="ARBA00023125"/>
    </source>
</evidence>
<reference evidence="4 5" key="1">
    <citation type="submission" date="2018-05" db="EMBL/GenBank/DDBJ databases">
        <title>Whole genome sequence of Pseudomonas putida JBC17.</title>
        <authorList>
            <person name="Lee Y.H."/>
            <person name="David K."/>
        </authorList>
    </citation>
    <scope>NUCLEOTIDE SEQUENCE [LARGE SCALE GENOMIC DNA]</scope>
    <source>
        <strain evidence="4 5">JBC17</strain>
    </source>
</reference>
<dbReference type="GO" id="GO:0000976">
    <property type="term" value="F:transcription cis-regulatory region binding"/>
    <property type="evidence" value="ECO:0007669"/>
    <property type="project" value="TreeGrafter"/>
</dbReference>
<dbReference type="InterPro" id="IPR009057">
    <property type="entry name" value="Homeodomain-like_sf"/>
</dbReference>
<name>A0A2Z4RUW0_PSEPU</name>